<gene>
    <name evidence="3" type="ORF">g.103811</name>
</gene>
<dbReference type="Gene3D" id="3.30.420.10">
    <property type="entry name" value="Ribonuclease H-like superfamily/Ribonuclease H"/>
    <property type="match status" value="1"/>
</dbReference>
<dbReference type="InterPro" id="IPR036397">
    <property type="entry name" value="RNaseH_sf"/>
</dbReference>
<dbReference type="InterPro" id="IPR009057">
    <property type="entry name" value="Homeodomain-like_sf"/>
</dbReference>
<dbReference type="InterPro" id="IPR032135">
    <property type="entry name" value="DUF4817"/>
</dbReference>
<dbReference type="GO" id="GO:0005634">
    <property type="term" value="C:nucleus"/>
    <property type="evidence" value="ECO:0007669"/>
    <property type="project" value="UniProtKB-SubCell"/>
</dbReference>
<proteinExistence type="predicted"/>
<evidence type="ECO:0000313" key="3">
    <source>
        <dbReference type="EMBL" id="MBY83193.1"/>
    </source>
</evidence>
<feature type="domain" description="DUF4817" evidence="2">
    <location>
        <begin position="16"/>
        <end position="70"/>
    </location>
</feature>
<organism evidence="3">
    <name type="scientific">Sipha flava</name>
    <name type="common">yellow sugarcane aphid</name>
    <dbReference type="NCBI Taxonomy" id="143950"/>
    <lineage>
        <taxon>Eukaryota</taxon>
        <taxon>Metazoa</taxon>
        <taxon>Ecdysozoa</taxon>
        <taxon>Arthropoda</taxon>
        <taxon>Hexapoda</taxon>
        <taxon>Insecta</taxon>
        <taxon>Pterygota</taxon>
        <taxon>Neoptera</taxon>
        <taxon>Paraneoptera</taxon>
        <taxon>Hemiptera</taxon>
        <taxon>Sternorrhyncha</taxon>
        <taxon>Aphidomorpha</taxon>
        <taxon>Aphidoidea</taxon>
        <taxon>Aphididae</taxon>
        <taxon>Sipha</taxon>
    </lineage>
</organism>
<dbReference type="OrthoDB" id="6628920at2759"/>
<dbReference type="PANTHER" id="PTHR47326:SF1">
    <property type="entry name" value="HTH PSQ-TYPE DOMAIN-CONTAINING PROTEIN"/>
    <property type="match status" value="1"/>
</dbReference>
<name>A0A2S2QZT9_9HEMI</name>
<dbReference type="GO" id="GO:0003676">
    <property type="term" value="F:nucleic acid binding"/>
    <property type="evidence" value="ECO:0007669"/>
    <property type="project" value="InterPro"/>
</dbReference>
<dbReference type="AlphaFoldDB" id="A0A2S2QZT9"/>
<evidence type="ECO:0000259" key="2">
    <source>
        <dbReference type="Pfam" id="PF16087"/>
    </source>
</evidence>
<dbReference type="EMBL" id="GGMS01013990">
    <property type="protein sequence ID" value="MBY83193.1"/>
    <property type="molecule type" value="Transcribed_RNA"/>
</dbReference>
<sequence length="228" mass="26740">MMFSYILSVIMDTWPVNQRVFAVTTFIECKSIITVQRNFRRQFNIPVGGNVPSRNSILDWYYKFQNTGSVLTTYKGSQKSVRTPENIERVRQAIDQSPQRSTRRHSQSLNLSTRTVRRILHNDLQLFPYKVQIVQQLLPNDFGTRIKFCNRFQQLLHENHEFMSNLLMSDEAHFHLCGVVNKQNYRFWASEKPSLLHKTPLRSAKVTVWCGVTSFGILGPYFFEENNV</sequence>
<protein>
    <recommendedName>
        <fullName evidence="2">DUF4817 domain-containing protein</fullName>
    </recommendedName>
</protein>
<accession>A0A2S2QZT9</accession>
<evidence type="ECO:0000256" key="1">
    <source>
        <dbReference type="ARBA" id="ARBA00004123"/>
    </source>
</evidence>
<reference evidence="3" key="1">
    <citation type="submission" date="2018-04" db="EMBL/GenBank/DDBJ databases">
        <title>Transcriptome assembly of Sipha flava.</title>
        <authorList>
            <person name="Scully E.D."/>
            <person name="Geib S.M."/>
            <person name="Palmer N.A."/>
            <person name="Koch K."/>
            <person name="Bradshaw J."/>
            <person name="Heng-Moss T."/>
            <person name="Sarath G."/>
        </authorList>
    </citation>
    <scope>NUCLEOTIDE SEQUENCE</scope>
</reference>
<dbReference type="PANTHER" id="PTHR47326">
    <property type="entry name" value="TRANSPOSABLE ELEMENT TC3 TRANSPOSASE-LIKE PROTEIN"/>
    <property type="match status" value="1"/>
</dbReference>
<dbReference type="SUPFAM" id="SSF46689">
    <property type="entry name" value="Homeodomain-like"/>
    <property type="match status" value="1"/>
</dbReference>
<comment type="subcellular location">
    <subcellularLocation>
        <location evidence="1">Nucleus</location>
    </subcellularLocation>
</comment>
<dbReference type="Pfam" id="PF16087">
    <property type="entry name" value="DUF4817"/>
    <property type="match status" value="1"/>
</dbReference>